<proteinExistence type="predicted"/>
<dbReference type="RefSeq" id="WP_089946862.1">
    <property type="nucleotide sequence ID" value="NZ_FNOI01000003.1"/>
</dbReference>
<evidence type="ECO:0008006" key="3">
    <source>
        <dbReference type="Google" id="ProtNLM"/>
    </source>
</evidence>
<dbReference type="OrthoDB" id="7840273at2"/>
<evidence type="ECO:0000313" key="1">
    <source>
        <dbReference type="EMBL" id="SDW95425.1"/>
    </source>
</evidence>
<dbReference type="Proteomes" id="UP000199441">
    <property type="component" value="Unassembled WGS sequence"/>
</dbReference>
<dbReference type="AlphaFoldDB" id="A0A1H2XRQ1"/>
<keyword evidence="2" id="KW-1185">Reference proteome</keyword>
<sequence>MNDVIDLKAPTEEMDRAAWNAELRAMGDEHGFFEELGADHTALFVKSGKTLIVTFENLDHVFEHGNRLPWGFDFVQKQGWSILGLMAHDWTWYRDEDVISFFNRLKKEKFFAQFDTVVFYGASMGAYAACAFSAACPGATVVAISPQATLDRDVTSWETRYQKAWKRNYNNDFGYAPDMVAKAKDVFIFYDPLEPPDAMHAALFRGPNITKLKCRFQGHRIASGLIQMGLLKPVVGACVDGTLTRTSFYKMLRARRDFRRYLRELILRIPEDKHPLLIAYLAQRVLSTGNGPVFRRKLNAANALLEKRGITPPGKRGGRK</sequence>
<evidence type="ECO:0000313" key="2">
    <source>
        <dbReference type="Proteomes" id="UP000199441"/>
    </source>
</evidence>
<protein>
    <recommendedName>
        <fullName evidence="3">Phosphoadenosine phosphosulfate reductase</fullName>
    </recommendedName>
</protein>
<organism evidence="1 2">
    <name type="scientific">Litoreibacter albidus</name>
    <dbReference type="NCBI Taxonomy" id="670155"/>
    <lineage>
        <taxon>Bacteria</taxon>
        <taxon>Pseudomonadati</taxon>
        <taxon>Pseudomonadota</taxon>
        <taxon>Alphaproteobacteria</taxon>
        <taxon>Rhodobacterales</taxon>
        <taxon>Roseobacteraceae</taxon>
        <taxon>Litoreibacter</taxon>
    </lineage>
</organism>
<accession>A0A1H2XRQ1</accession>
<dbReference type="Gene3D" id="3.40.50.1820">
    <property type="entry name" value="alpha/beta hydrolase"/>
    <property type="match status" value="1"/>
</dbReference>
<dbReference type="InterPro" id="IPR029058">
    <property type="entry name" value="AB_hydrolase_fold"/>
</dbReference>
<name>A0A1H2XRQ1_9RHOB</name>
<dbReference type="STRING" id="670155.SAMN04488001_2085"/>
<gene>
    <name evidence="1" type="ORF">SAMN04488001_2085</name>
</gene>
<dbReference type="SUPFAM" id="SSF53474">
    <property type="entry name" value="alpha/beta-Hydrolases"/>
    <property type="match status" value="1"/>
</dbReference>
<reference evidence="2" key="1">
    <citation type="submission" date="2016-10" db="EMBL/GenBank/DDBJ databases">
        <authorList>
            <person name="Varghese N."/>
            <person name="Submissions S."/>
        </authorList>
    </citation>
    <scope>NUCLEOTIDE SEQUENCE [LARGE SCALE GENOMIC DNA]</scope>
    <source>
        <strain evidence="2">DSM 26922</strain>
    </source>
</reference>
<dbReference type="EMBL" id="FNOI01000003">
    <property type="protein sequence ID" value="SDW95425.1"/>
    <property type="molecule type" value="Genomic_DNA"/>
</dbReference>